<dbReference type="Proteomes" id="UP001519349">
    <property type="component" value="Unassembled WGS sequence"/>
</dbReference>
<dbReference type="InterPro" id="IPR000182">
    <property type="entry name" value="GNAT_dom"/>
</dbReference>
<gene>
    <name evidence="2" type="ORF">DHL47_02870</name>
</gene>
<protein>
    <submittedName>
        <fullName evidence="2">N-acetyltransferase</fullName>
    </submittedName>
</protein>
<dbReference type="Pfam" id="PF00583">
    <property type="entry name" value="Acetyltransf_1"/>
    <property type="match status" value="1"/>
</dbReference>
<feature type="domain" description="N-acetyltransferase" evidence="1">
    <location>
        <begin position="1"/>
        <end position="160"/>
    </location>
</feature>
<dbReference type="InterPro" id="IPR016181">
    <property type="entry name" value="Acyl_CoA_acyltransferase"/>
</dbReference>
<dbReference type="RefSeq" id="WP_128835151.1">
    <property type="nucleotide sequence ID" value="NZ_QFAY01000004.1"/>
</dbReference>
<evidence type="ECO:0000313" key="2">
    <source>
        <dbReference type="EMBL" id="MBP2620289.1"/>
    </source>
</evidence>
<sequence>MIRPTQSRDVPAIMAIYDAARQFMKEQGNPTQWPASYPSRTIVEEDIARGTSYVVEQEGCIVGTFAFIIGEDPAYQVIEDGSWHFSEPYGTIHRIASSGQAKGLARQCFDFCLQQMPYLRIDTHADNQAMQAAVLRYGFAPCGRIYLADGSPRLAYDYHQ</sequence>
<keyword evidence="3" id="KW-1185">Reference proteome</keyword>
<evidence type="ECO:0000313" key="3">
    <source>
        <dbReference type="Proteomes" id="UP001519349"/>
    </source>
</evidence>
<name>A0ABS5AUP5_9STRE</name>
<dbReference type="PROSITE" id="PS51186">
    <property type="entry name" value="GNAT"/>
    <property type="match status" value="1"/>
</dbReference>
<dbReference type="Gene3D" id="3.40.630.30">
    <property type="match status" value="1"/>
</dbReference>
<comment type="caution">
    <text evidence="2">The sequence shown here is derived from an EMBL/GenBank/DDBJ whole genome shotgun (WGS) entry which is preliminary data.</text>
</comment>
<accession>A0ABS5AUP5</accession>
<evidence type="ECO:0000259" key="1">
    <source>
        <dbReference type="PROSITE" id="PS51186"/>
    </source>
</evidence>
<organism evidence="2 3">
    <name type="scientific">Streptococcus panodentis</name>
    <dbReference type="NCBI Taxonomy" id="1581472"/>
    <lineage>
        <taxon>Bacteria</taxon>
        <taxon>Bacillati</taxon>
        <taxon>Bacillota</taxon>
        <taxon>Bacilli</taxon>
        <taxon>Lactobacillales</taxon>
        <taxon>Streptococcaceae</taxon>
        <taxon>Streptococcus</taxon>
    </lineage>
</organism>
<dbReference type="SUPFAM" id="SSF55729">
    <property type="entry name" value="Acyl-CoA N-acyltransferases (Nat)"/>
    <property type="match status" value="1"/>
</dbReference>
<reference evidence="2 3" key="1">
    <citation type="submission" date="2018-05" db="EMBL/GenBank/DDBJ databases">
        <title>Draft genome sequence of Streptococcus panodentis CCUG 70867T.</title>
        <authorList>
            <person name="Salva-Serra F."/>
            <person name="Mendez V."/>
            <person name="Jaen-Luchoro D."/>
            <person name="Gonzales-Siles L."/>
            <person name="Karlsson R."/>
            <person name="Engstrom-Jakobsson H."/>
            <person name="Busquets A."/>
            <person name="Gomila M."/>
            <person name="Pineiro-Iglesias B."/>
            <person name="Bennasar-Figueras A."/>
            <person name="Seeger M."/>
            <person name="Moore E."/>
        </authorList>
    </citation>
    <scope>NUCLEOTIDE SEQUENCE [LARGE SCALE GENOMIC DNA]</scope>
    <source>
        <strain evidence="2 3">CCUG 70867</strain>
    </source>
</reference>
<proteinExistence type="predicted"/>
<dbReference type="EMBL" id="QFAY01000004">
    <property type="protein sequence ID" value="MBP2620289.1"/>
    <property type="molecule type" value="Genomic_DNA"/>
</dbReference>